<accession>A0A7T6Z193</accession>
<proteinExistence type="predicted"/>
<dbReference type="InterPro" id="IPR008160">
    <property type="entry name" value="Collagen"/>
</dbReference>
<dbReference type="EMBL" id="CP054705">
    <property type="protein sequence ID" value="QQK75150.1"/>
    <property type="molecule type" value="Genomic_DNA"/>
</dbReference>
<feature type="compositionally biased region" description="Basic and acidic residues" evidence="1">
    <location>
        <begin position="1"/>
        <end position="12"/>
    </location>
</feature>
<dbReference type="EMBL" id="CP054705">
    <property type="protein sequence ID" value="QQK75089.1"/>
    <property type="molecule type" value="Genomic_DNA"/>
</dbReference>
<evidence type="ECO:0000313" key="2">
    <source>
        <dbReference type="EMBL" id="QQK75089.1"/>
    </source>
</evidence>
<dbReference type="KEGG" id="scia:HUG15_05710"/>
<reference evidence="3 4" key="1">
    <citation type="submission" date="2020-06" db="EMBL/GenBank/DDBJ databases">
        <title>Genomic analysis of Salicibibacter sp. NKC5-3.</title>
        <authorList>
            <person name="Oh Y.J."/>
        </authorList>
    </citation>
    <scope>NUCLEOTIDE SEQUENCE [LARGE SCALE GENOMIC DNA]</scope>
    <source>
        <strain evidence="3 4">NKC5-3</strain>
    </source>
</reference>
<dbReference type="Pfam" id="PF01391">
    <property type="entry name" value="Collagen"/>
    <property type="match status" value="1"/>
</dbReference>
<dbReference type="KEGG" id="scia:HUG15_05375"/>
<dbReference type="Gene3D" id="1.20.5.320">
    <property type="entry name" value="6-Phosphogluconate Dehydrogenase, domain 3"/>
    <property type="match status" value="1"/>
</dbReference>
<feature type="region of interest" description="Disordered" evidence="1">
    <location>
        <begin position="1"/>
        <end position="91"/>
    </location>
</feature>
<evidence type="ECO:0000313" key="4">
    <source>
        <dbReference type="Proteomes" id="UP000595823"/>
    </source>
</evidence>
<dbReference type="AlphaFoldDB" id="A0A7T6Z193"/>
<name>A0A7T6Z193_9BACI</name>
<evidence type="ECO:0000256" key="1">
    <source>
        <dbReference type="SAM" id="MobiDB-lite"/>
    </source>
</evidence>
<dbReference type="Proteomes" id="UP000595823">
    <property type="component" value="Chromosome"/>
</dbReference>
<sequence>MAHEPKNYKTDGGDTWVVTGKLDVTDGEIEGVDGGSGERGPEGPQGPPGEDGEQGPPGEDGSDGADGFPSESDWDDLVARVEALENGGDDE</sequence>
<protein>
    <recommendedName>
        <fullName evidence="5">Collagen-like protein</fullName>
    </recommendedName>
</protein>
<gene>
    <name evidence="2" type="ORF">HUG15_05375</name>
    <name evidence="3" type="ORF">HUG15_05710</name>
</gene>
<evidence type="ECO:0000313" key="3">
    <source>
        <dbReference type="EMBL" id="QQK75150.1"/>
    </source>
</evidence>
<dbReference type="RefSeq" id="WP_200127676.1">
    <property type="nucleotide sequence ID" value="NZ_CP054705.1"/>
</dbReference>
<organism evidence="3 4">
    <name type="scientific">Salicibibacter cibarius</name>
    <dbReference type="NCBI Taxonomy" id="2743000"/>
    <lineage>
        <taxon>Bacteria</taxon>
        <taxon>Bacillati</taxon>
        <taxon>Bacillota</taxon>
        <taxon>Bacilli</taxon>
        <taxon>Bacillales</taxon>
        <taxon>Bacillaceae</taxon>
        <taxon>Salicibibacter</taxon>
    </lineage>
</organism>
<keyword evidence="4" id="KW-1185">Reference proteome</keyword>
<evidence type="ECO:0008006" key="5">
    <source>
        <dbReference type="Google" id="ProtNLM"/>
    </source>
</evidence>